<evidence type="ECO:0000256" key="1">
    <source>
        <dbReference type="ARBA" id="ARBA00004141"/>
    </source>
</evidence>
<dbReference type="Proteomes" id="UP000663823">
    <property type="component" value="Unassembled WGS sequence"/>
</dbReference>
<evidence type="ECO:0000256" key="5">
    <source>
        <dbReference type="SAM" id="Phobius"/>
    </source>
</evidence>
<evidence type="ECO:0000313" key="10">
    <source>
        <dbReference type="Proteomes" id="UP000663882"/>
    </source>
</evidence>
<reference evidence="6" key="1">
    <citation type="submission" date="2021-02" db="EMBL/GenBank/DDBJ databases">
        <authorList>
            <person name="Nowell W R."/>
        </authorList>
    </citation>
    <scope>NUCLEOTIDE SEQUENCE</scope>
</reference>
<comment type="caution">
    <text evidence="6">The sequence shown here is derived from an EMBL/GenBank/DDBJ whole genome shotgun (WGS) entry which is preliminary data.</text>
</comment>
<dbReference type="OrthoDB" id="5873721at2759"/>
<dbReference type="PANTHER" id="PTHR12489">
    <property type="entry name" value="LIPOMA HMGIC FUSION PARTNER-LIKE PROTEIN"/>
    <property type="match status" value="1"/>
</dbReference>
<evidence type="ECO:0000313" key="7">
    <source>
        <dbReference type="EMBL" id="CAF1342060.1"/>
    </source>
</evidence>
<feature type="transmembrane region" description="Helical" evidence="5">
    <location>
        <begin position="20"/>
        <end position="38"/>
    </location>
</feature>
<evidence type="ECO:0000256" key="2">
    <source>
        <dbReference type="ARBA" id="ARBA00022692"/>
    </source>
</evidence>
<dbReference type="Pfam" id="PF10242">
    <property type="entry name" value="L_HMGIC_fpl"/>
    <property type="match status" value="1"/>
</dbReference>
<dbReference type="EMBL" id="CAJNOT010002764">
    <property type="protein sequence ID" value="CAF1342060.1"/>
    <property type="molecule type" value="Genomic_DNA"/>
</dbReference>
<keyword evidence="4 5" id="KW-0472">Membrane</keyword>
<evidence type="ECO:0000256" key="4">
    <source>
        <dbReference type="ARBA" id="ARBA00023136"/>
    </source>
</evidence>
<dbReference type="Proteomes" id="UP000663882">
    <property type="component" value="Unassembled WGS sequence"/>
</dbReference>
<dbReference type="EMBL" id="CAJNOO010000073">
    <property type="protein sequence ID" value="CAF0786035.1"/>
    <property type="molecule type" value="Genomic_DNA"/>
</dbReference>
<dbReference type="PROSITE" id="PS51257">
    <property type="entry name" value="PROKAR_LIPOPROTEIN"/>
    <property type="match status" value="1"/>
</dbReference>
<dbReference type="AlphaFoldDB" id="A0A813RKQ0"/>
<name>A0A813RKQ0_9BILA</name>
<evidence type="ECO:0000313" key="6">
    <source>
        <dbReference type="EMBL" id="CAF0786035.1"/>
    </source>
</evidence>
<accession>A0A813RKQ0</accession>
<comment type="subcellular location">
    <subcellularLocation>
        <location evidence="1">Membrane</location>
        <topology evidence="1">Multi-pass membrane protein</topology>
    </subcellularLocation>
</comment>
<dbReference type="GO" id="GO:0005886">
    <property type="term" value="C:plasma membrane"/>
    <property type="evidence" value="ECO:0007669"/>
    <property type="project" value="TreeGrafter"/>
</dbReference>
<dbReference type="InterPro" id="IPR019372">
    <property type="entry name" value="LHFPL"/>
</dbReference>
<protein>
    <submittedName>
        <fullName evidence="6">Uncharacterized protein</fullName>
    </submittedName>
</protein>
<feature type="transmembrane region" description="Helical" evidence="5">
    <location>
        <begin position="87"/>
        <end position="111"/>
    </location>
</feature>
<feature type="transmembrane region" description="Helical" evidence="5">
    <location>
        <begin position="118"/>
        <end position="141"/>
    </location>
</feature>
<evidence type="ECO:0000313" key="8">
    <source>
        <dbReference type="EMBL" id="CAF3512386.1"/>
    </source>
</evidence>
<dbReference type="EMBL" id="CAJOAX010000112">
    <property type="protein sequence ID" value="CAF3512386.1"/>
    <property type="molecule type" value="Genomic_DNA"/>
</dbReference>
<sequence>MTTQRKQILSFKWTSRIIGFIWMFLTACFAILNIFIFVQPQWIGDTLSSPRAGHFGLYSYCISTISDYEFDCQGTWTNFGTILNAPFAVATFFVGFSALLILLCLGLFILFLFLRPRIVYFIGASIQFICSICLLIALIVYPFGFDNDRIRTVCGYNANDFRLDTCQIRWAYILTIIALFNVLILAILGFFLGIKEPKIETMREVFNPNHVISKYGELHEAIDDRTLSDQTISTTTIQRR</sequence>
<gene>
    <name evidence="9" type="ORF">JBS370_LOCUS19871</name>
    <name evidence="8" type="ORF">OTI717_LOCUS2336</name>
    <name evidence="6" type="ORF">RFH988_LOCUS3164</name>
    <name evidence="7" type="ORF">ZHD862_LOCUS30101</name>
</gene>
<evidence type="ECO:0000256" key="3">
    <source>
        <dbReference type="ARBA" id="ARBA00022989"/>
    </source>
</evidence>
<dbReference type="PANTHER" id="PTHR12489:SF1">
    <property type="entry name" value="LP10272P"/>
    <property type="match status" value="1"/>
</dbReference>
<keyword evidence="2 5" id="KW-0812">Transmembrane</keyword>
<organism evidence="6 10">
    <name type="scientific">Rotaria sordida</name>
    <dbReference type="NCBI Taxonomy" id="392033"/>
    <lineage>
        <taxon>Eukaryota</taxon>
        <taxon>Metazoa</taxon>
        <taxon>Spiralia</taxon>
        <taxon>Gnathifera</taxon>
        <taxon>Rotifera</taxon>
        <taxon>Eurotatoria</taxon>
        <taxon>Bdelloidea</taxon>
        <taxon>Philodinida</taxon>
        <taxon>Philodinidae</taxon>
        <taxon>Rotaria</taxon>
    </lineage>
</organism>
<proteinExistence type="predicted"/>
<keyword evidence="3 5" id="KW-1133">Transmembrane helix</keyword>
<feature type="transmembrane region" description="Helical" evidence="5">
    <location>
        <begin position="170"/>
        <end position="194"/>
    </location>
</feature>
<dbReference type="Proteomes" id="UP000663836">
    <property type="component" value="Unassembled WGS sequence"/>
</dbReference>
<dbReference type="GO" id="GO:0007605">
    <property type="term" value="P:sensory perception of sound"/>
    <property type="evidence" value="ECO:0007669"/>
    <property type="project" value="TreeGrafter"/>
</dbReference>
<evidence type="ECO:0000313" key="9">
    <source>
        <dbReference type="EMBL" id="CAF3881594.1"/>
    </source>
</evidence>
<dbReference type="EMBL" id="CAJOBD010002432">
    <property type="protein sequence ID" value="CAF3881594.1"/>
    <property type="molecule type" value="Genomic_DNA"/>
</dbReference>
<dbReference type="Proteomes" id="UP000663864">
    <property type="component" value="Unassembled WGS sequence"/>
</dbReference>